<reference evidence="2" key="1">
    <citation type="submission" date="2023-03" db="EMBL/GenBank/DDBJ databases">
        <title>Emydomyces testavorans Genome Sequence.</title>
        <authorList>
            <person name="Hoyer L."/>
        </authorList>
    </citation>
    <scope>NUCLEOTIDE SEQUENCE</scope>
    <source>
        <strain evidence="2">16-2883</strain>
    </source>
</reference>
<accession>A0AAF0DC14</accession>
<feature type="compositionally biased region" description="Polar residues" evidence="1">
    <location>
        <begin position="799"/>
        <end position="827"/>
    </location>
</feature>
<name>A0AAF0DC14_9EURO</name>
<keyword evidence="3" id="KW-1185">Reference proteome</keyword>
<organism evidence="2 3">
    <name type="scientific">Emydomyces testavorans</name>
    <dbReference type="NCBI Taxonomy" id="2070801"/>
    <lineage>
        <taxon>Eukaryota</taxon>
        <taxon>Fungi</taxon>
        <taxon>Dikarya</taxon>
        <taxon>Ascomycota</taxon>
        <taxon>Pezizomycotina</taxon>
        <taxon>Eurotiomycetes</taxon>
        <taxon>Eurotiomycetidae</taxon>
        <taxon>Onygenales</taxon>
        <taxon>Nannizziopsiaceae</taxon>
        <taxon>Emydomyces</taxon>
    </lineage>
</organism>
<feature type="compositionally biased region" description="Polar residues" evidence="1">
    <location>
        <begin position="630"/>
        <end position="639"/>
    </location>
</feature>
<feature type="compositionally biased region" description="Basic and acidic residues" evidence="1">
    <location>
        <begin position="872"/>
        <end position="883"/>
    </location>
</feature>
<sequence length="916" mass="99060">MADRDDSERIARLQVLQMEDLGLARRDYLSTRDEGKRFSVSLDKLDASRASNQEGTQCQRLAEQNKDKLNAWKDAWKTLSDDAGGDDLPPIMDGQSHRYNLTQMIMANGGQKYDIEPSTSTRPRGRRGVGGPGGTGRGGGVIGSRGRRLSISQKFSSARERNKANSAANESIIGSRPLDPARDMNNPQSPTRRLARGRSNIRRPSRPVTISPRVPVATSQNHNVMLADSASFMAAVSGLRASLASSKPATSPEKQDEVLINDNIRPEETSFVAPEAKHSQVAENTETVDDVIETREEMTIDRMEHVQTAKETAAEVPLSADKTPERSILDIIEVFGSPSTKNENQTDSLKLKVSNEFRSSLPQPGALMLPEQQGLNLHPIDEDDVSMSVCSSSSTVVMAGAESGTGAYDSTGDMSGNDQTGTAKEPDSSEKELCASKEEELTLQGEISLVKQELMELEDTLSAAIALGPAARKLLQDRKKELEGRLYLKATRPVPASTAIQAKDATSQPCVAATPATSLPIGNAPVPMRTFPDLRTDTTSPGMISMQNRQSVYERATTELQTRPSDDLIQAFDRLTVADNDGNIIGNHLLPGRAGKPEVKLPFTANENVRKETIPSRRYRDTGANIGTRHVSTNKNVSNTRHHGTHTHDAENILAPTTTTTSGKSVSSPSNITSSNSPAPQTRYGSQLQPRETPHVPQTAAALQYAGELFKNTSDGGQSTQFQAPFYGPRSSVNAIPTQTVSSPSRRRGSDRGRGRGCTDSPRTRGGKSPPLQSAQTFAHANLDTSHTSGARFSPGNAPGTSSDPFRSSRNESSASKWLGSNENQVPKEQGQKQAEGLAASMWAPRPENADQPESSSKVKSPGLESSIWAPRSEESNKPEQPGKIKSPGLEASRWAPRRDKSNDRGNDLMASRWAH</sequence>
<feature type="compositionally biased region" description="Basic and acidic residues" evidence="1">
    <location>
        <begin position="608"/>
        <end position="621"/>
    </location>
</feature>
<gene>
    <name evidence="2" type="ORF">PRK78_000931</name>
</gene>
<dbReference type="Proteomes" id="UP001219355">
    <property type="component" value="Chromosome 1"/>
</dbReference>
<feature type="compositionally biased region" description="Polar residues" evidence="1">
    <location>
        <begin position="412"/>
        <end position="422"/>
    </location>
</feature>
<dbReference type="AlphaFoldDB" id="A0AAF0DC14"/>
<evidence type="ECO:0000313" key="2">
    <source>
        <dbReference type="EMBL" id="WEW55500.1"/>
    </source>
</evidence>
<feature type="compositionally biased region" description="Basic and acidic residues" evidence="1">
    <location>
        <begin position="897"/>
        <end position="907"/>
    </location>
</feature>
<feature type="region of interest" description="Disordered" evidence="1">
    <location>
        <begin position="403"/>
        <end position="431"/>
    </location>
</feature>
<feature type="compositionally biased region" description="Polar residues" evidence="1">
    <location>
        <begin position="679"/>
        <end position="690"/>
    </location>
</feature>
<feature type="compositionally biased region" description="Basic residues" evidence="1">
    <location>
        <begin position="193"/>
        <end position="205"/>
    </location>
</feature>
<proteinExistence type="predicted"/>
<dbReference type="EMBL" id="CP120627">
    <property type="protein sequence ID" value="WEW55500.1"/>
    <property type="molecule type" value="Genomic_DNA"/>
</dbReference>
<feature type="compositionally biased region" description="Polar residues" evidence="1">
    <location>
        <begin position="771"/>
        <end position="791"/>
    </location>
</feature>
<feature type="compositionally biased region" description="Polar residues" evidence="1">
    <location>
        <begin position="731"/>
        <end position="741"/>
    </location>
</feature>
<evidence type="ECO:0000313" key="3">
    <source>
        <dbReference type="Proteomes" id="UP001219355"/>
    </source>
</evidence>
<feature type="compositionally biased region" description="Polar residues" evidence="1">
    <location>
        <begin position="711"/>
        <end position="723"/>
    </location>
</feature>
<feature type="region of interest" description="Disordered" evidence="1">
    <location>
        <begin position="606"/>
        <end position="697"/>
    </location>
</feature>
<feature type="region of interest" description="Disordered" evidence="1">
    <location>
        <begin position="114"/>
        <end position="211"/>
    </location>
</feature>
<feature type="compositionally biased region" description="Low complexity" evidence="1">
    <location>
        <begin position="657"/>
        <end position="678"/>
    </location>
</feature>
<feature type="compositionally biased region" description="Gly residues" evidence="1">
    <location>
        <begin position="128"/>
        <end position="143"/>
    </location>
</feature>
<protein>
    <submittedName>
        <fullName evidence="2">Uncharacterized protein</fullName>
    </submittedName>
</protein>
<feature type="region of interest" description="Disordered" evidence="1">
    <location>
        <begin position="711"/>
        <end position="916"/>
    </location>
</feature>
<evidence type="ECO:0000256" key="1">
    <source>
        <dbReference type="SAM" id="MobiDB-lite"/>
    </source>
</evidence>